<dbReference type="Gene3D" id="3.40.50.2000">
    <property type="entry name" value="Glycogen Phosphorylase B"/>
    <property type="match status" value="1"/>
</dbReference>
<dbReference type="PANTHER" id="PTHR12526:SF629">
    <property type="entry name" value="TEICHURONIC ACID BIOSYNTHESIS GLYCOSYLTRANSFERASE TUAH-RELATED"/>
    <property type="match status" value="1"/>
</dbReference>
<evidence type="ECO:0000256" key="1">
    <source>
        <dbReference type="ARBA" id="ARBA00022676"/>
    </source>
</evidence>
<dbReference type="EMBL" id="FO203503">
    <property type="protein sequence ID" value="CCK81817.1"/>
    <property type="molecule type" value="Genomic_DNA"/>
</dbReference>
<dbReference type="AlphaFoldDB" id="K0NS56"/>
<accession>K0NS56</accession>
<organism evidence="3 4">
    <name type="scientific">Desulfobacula toluolica (strain DSM 7467 / Tol2)</name>
    <dbReference type="NCBI Taxonomy" id="651182"/>
    <lineage>
        <taxon>Bacteria</taxon>
        <taxon>Pseudomonadati</taxon>
        <taxon>Thermodesulfobacteriota</taxon>
        <taxon>Desulfobacteria</taxon>
        <taxon>Desulfobacterales</taxon>
        <taxon>Desulfobacteraceae</taxon>
        <taxon>Desulfobacula</taxon>
    </lineage>
</organism>
<sequence>MTYKASKTVLNLLILYQKQFGHHIDTYFYCKYLRDRHNITYLCWDYLMPKDAMEGINVIYISRAGNLLVRNLRYIRAVISYLRRNSVDVCFIVYFRGCSLLKLLLPKKNFVFDIRTGYIKQNVLSGMIYNFFLRLESIFFRHITVISKSLAEKLKLENKSKILSLGSIPISDRKGDFNDVKLLYVGTLLNRRIDKTIRGLYAFLQKNAAAENVIQYTIIGDSDHDELEQLKGLVQKLNLEKHVHLLGRIPFDQLKPHFDTHNIGVSFVPIIPCFDVQPPTKTFDYLLSGMPVIATSTSENKLVINKGNGVLIDDTIEGFASGIESIYKGHPQFKYQEIRSAAQRYHWRFIVDDLEQYLLSVCNSK</sequence>
<dbReference type="PANTHER" id="PTHR12526">
    <property type="entry name" value="GLYCOSYLTRANSFERASE"/>
    <property type="match status" value="1"/>
</dbReference>
<dbReference type="Proteomes" id="UP000007347">
    <property type="component" value="Chromosome"/>
</dbReference>
<dbReference type="KEGG" id="dto:TOL2_C36610"/>
<dbReference type="Pfam" id="PF13692">
    <property type="entry name" value="Glyco_trans_1_4"/>
    <property type="match status" value="1"/>
</dbReference>
<keyword evidence="4" id="KW-1185">Reference proteome</keyword>
<evidence type="ECO:0000313" key="3">
    <source>
        <dbReference type="EMBL" id="CCK81817.1"/>
    </source>
</evidence>
<keyword evidence="1" id="KW-0328">Glycosyltransferase</keyword>
<dbReference type="GO" id="GO:0016757">
    <property type="term" value="F:glycosyltransferase activity"/>
    <property type="evidence" value="ECO:0007669"/>
    <property type="project" value="UniProtKB-KW"/>
</dbReference>
<protein>
    <submittedName>
        <fullName evidence="3">Predicted glycosyltransferase, family I</fullName>
    </submittedName>
</protein>
<dbReference type="RefSeq" id="WP_014959002.1">
    <property type="nucleotide sequence ID" value="NC_018645.1"/>
</dbReference>
<proteinExistence type="predicted"/>
<dbReference type="STRING" id="651182.TOL2_C36610"/>
<gene>
    <name evidence="3" type="ordered locus">TOL2_C36610</name>
</gene>
<dbReference type="HOGENOM" id="CLU_067271_0_0_7"/>
<evidence type="ECO:0000256" key="2">
    <source>
        <dbReference type="ARBA" id="ARBA00022679"/>
    </source>
</evidence>
<dbReference type="SUPFAM" id="SSF53756">
    <property type="entry name" value="UDP-Glycosyltransferase/glycogen phosphorylase"/>
    <property type="match status" value="1"/>
</dbReference>
<keyword evidence="2 3" id="KW-0808">Transferase</keyword>
<reference evidence="3 4" key="1">
    <citation type="journal article" date="2013" name="Environ. Microbiol.">
        <title>Complete genome, catabolic sub-proteomes and key-metabolites of Desulfobacula toluolica Tol2, a marine, aromatic compound-degrading, sulfate-reducing bacterium.</title>
        <authorList>
            <person name="Wohlbrand L."/>
            <person name="Jacob J.H."/>
            <person name="Kube M."/>
            <person name="Mussmann M."/>
            <person name="Jarling R."/>
            <person name="Beck A."/>
            <person name="Amann R."/>
            <person name="Wilkes H."/>
            <person name="Reinhardt R."/>
            <person name="Rabus R."/>
        </authorList>
    </citation>
    <scope>NUCLEOTIDE SEQUENCE [LARGE SCALE GENOMIC DNA]</scope>
    <source>
        <strain evidence="4">DSM 7467 / Tol2</strain>
    </source>
</reference>
<evidence type="ECO:0000313" key="4">
    <source>
        <dbReference type="Proteomes" id="UP000007347"/>
    </source>
</evidence>
<name>K0NS56_DESTT</name>